<name>A0A6J5NQE9_9CAUD</name>
<organism evidence="1">
    <name type="scientific">uncultured Caudovirales phage</name>
    <dbReference type="NCBI Taxonomy" id="2100421"/>
    <lineage>
        <taxon>Viruses</taxon>
        <taxon>Duplodnaviria</taxon>
        <taxon>Heunggongvirae</taxon>
        <taxon>Uroviricota</taxon>
        <taxon>Caudoviricetes</taxon>
        <taxon>Peduoviridae</taxon>
        <taxon>Maltschvirus</taxon>
        <taxon>Maltschvirus maltsch</taxon>
    </lineage>
</organism>
<gene>
    <name evidence="1" type="ORF">UFOVP707_87</name>
</gene>
<protein>
    <submittedName>
        <fullName evidence="1">Uncharacterized protein</fullName>
    </submittedName>
</protein>
<accession>A0A6J5NQE9</accession>
<sequence>MYPIYLAGAQRIPPGYTRNMKKHTPITFRDWWLASTRPQREAVGLKVDRSYRYLQKLSGGFARPSYPLLQDLKRAIPGLDDAGFEKAAQEAGQRPGRGL</sequence>
<dbReference type="EMBL" id="LR796684">
    <property type="protein sequence ID" value="CAB4159355.1"/>
    <property type="molecule type" value="Genomic_DNA"/>
</dbReference>
<proteinExistence type="predicted"/>
<reference evidence="1" key="1">
    <citation type="submission" date="2020-04" db="EMBL/GenBank/DDBJ databases">
        <authorList>
            <person name="Chiriac C."/>
            <person name="Salcher M."/>
            <person name="Ghai R."/>
            <person name="Kavagutti S V."/>
        </authorList>
    </citation>
    <scope>NUCLEOTIDE SEQUENCE</scope>
</reference>
<evidence type="ECO:0000313" key="1">
    <source>
        <dbReference type="EMBL" id="CAB4159355.1"/>
    </source>
</evidence>